<dbReference type="GO" id="GO:0004169">
    <property type="term" value="F:dolichyl-phosphate-mannose-protein mannosyltransferase activity"/>
    <property type="evidence" value="ECO:0007669"/>
    <property type="project" value="UniProtKB-EC"/>
</dbReference>
<keyword evidence="8 17" id="KW-0812">Transmembrane</keyword>
<dbReference type="InterPro" id="IPR052346">
    <property type="entry name" value="O-mannosyl-transferase_TMTC"/>
</dbReference>
<feature type="repeat" description="TPR" evidence="16">
    <location>
        <begin position="673"/>
        <end position="706"/>
    </location>
</feature>
<evidence type="ECO:0000256" key="11">
    <source>
        <dbReference type="ARBA" id="ARBA00022824"/>
    </source>
</evidence>
<feature type="transmembrane region" description="Helical" evidence="17">
    <location>
        <begin position="396"/>
        <end position="415"/>
    </location>
</feature>
<evidence type="ECO:0000256" key="10">
    <source>
        <dbReference type="ARBA" id="ARBA00022803"/>
    </source>
</evidence>
<evidence type="ECO:0000256" key="14">
    <source>
        <dbReference type="ARBA" id="ARBA00045085"/>
    </source>
</evidence>
<evidence type="ECO:0000256" key="1">
    <source>
        <dbReference type="ARBA" id="ARBA00003582"/>
    </source>
</evidence>
<keyword evidence="9" id="KW-0677">Repeat</keyword>
<sequence length="721" mass="82760">MKKKLSVIVCLSSLPFLFTLNGDFVFDDSEAIVKNKDITSEYWTDVFNNDFWGANVKSNLSHKSYRPLTILSFRLNYLLNKSSLSALHFKITNLVCHVICCILLWKVFEHMVNGKKSNKGCKMSEKCTSQNGFSQKWWMDVPYLSTLLFAVHPVHVEAVCGIVGRADLLASMTFFLAFLSYNKATSSLHWRYIYLICTVTLSAISMLCKENGITVLGLCVVYEIVVNLKPKGRDLTKSKGFNYVQVRVDADSIFRIIFITLSAMSLLYLRWIVMGGIKPEFKPTDNPTAFAENSFTKVATYSYIYFLNVLLFIWPKWLCYDWSMGCVQLIKKIADVRMLPVVLMYIYGILLLKAIFYSRNRKSNRTIILAVSLGVIPFLPASNILYPVGFVIAERILYISSAGYCLLIVMGFSKLLHRRSLFTCKIGVFMFLLLLLVYAVRSWSRSIAWQNEYNLFVSALAVCPLNAKVHYNVAKAADANHETSFALAEYKEAIRLFPEYYQAMNNLANILKNQKQFAEAEYYLRAAVKHKKDFPAAWMNLGIVLAHTRRFDQSESAYRTALNYRRKYPDCYYNLGNLYLELNKTEEAINSWSQAIHQNPKHVLAWTNLMALMDNTGQIERALKIIPTVLTELPDAPSINFAIANMYGKLNRYGEAETHFKKAIKLLNIEVQAIHYANLGVLYHRWKKYSLAKEMYINALKIDPTFQTARKNLDSLQRSNK</sequence>
<evidence type="ECO:0000259" key="19">
    <source>
        <dbReference type="Pfam" id="PF08409"/>
    </source>
</evidence>
<keyword evidence="18" id="KW-0732">Signal</keyword>
<comment type="pathway">
    <text evidence="4">Protein modification; protein glycosylation.</text>
</comment>
<accession>A0A8S0ZVN4</accession>
<evidence type="ECO:0000256" key="3">
    <source>
        <dbReference type="ARBA" id="ARBA00004240"/>
    </source>
</evidence>
<dbReference type="EC" id="2.4.1.109" evidence="6"/>
<feature type="transmembrane region" description="Helical" evidence="17">
    <location>
        <begin position="253"/>
        <end position="277"/>
    </location>
</feature>
<evidence type="ECO:0000256" key="9">
    <source>
        <dbReference type="ARBA" id="ARBA00022737"/>
    </source>
</evidence>
<reference evidence="20 21" key="1">
    <citation type="submission" date="2020-04" db="EMBL/GenBank/DDBJ databases">
        <authorList>
            <person name="Wallbank WR R."/>
            <person name="Pardo Diaz C."/>
            <person name="Kozak K."/>
            <person name="Martin S."/>
            <person name="Jiggins C."/>
            <person name="Moest M."/>
            <person name="Warren A I."/>
            <person name="Byers J.R.P. K."/>
            <person name="Montejo-Kovacevich G."/>
            <person name="Yen C E."/>
        </authorList>
    </citation>
    <scope>NUCLEOTIDE SEQUENCE [LARGE SCALE GENOMIC DNA]</scope>
</reference>
<comment type="function">
    <text evidence="1">Transfers mannosyl residues to the hydroxyl group of serine or threonine residues.</text>
</comment>
<dbReference type="GO" id="GO:0030968">
    <property type="term" value="P:endoplasmic reticulum unfolded protein response"/>
    <property type="evidence" value="ECO:0007669"/>
    <property type="project" value="TreeGrafter"/>
</dbReference>
<dbReference type="SUPFAM" id="SSF48452">
    <property type="entry name" value="TPR-like"/>
    <property type="match status" value="1"/>
</dbReference>
<evidence type="ECO:0000256" key="8">
    <source>
        <dbReference type="ARBA" id="ARBA00022692"/>
    </source>
</evidence>
<keyword evidence="12 17" id="KW-1133">Transmembrane helix</keyword>
<dbReference type="Proteomes" id="UP000494256">
    <property type="component" value="Unassembled WGS sequence"/>
</dbReference>
<evidence type="ECO:0000256" key="6">
    <source>
        <dbReference type="ARBA" id="ARBA00012839"/>
    </source>
</evidence>
<feature type="transmembrane region" description="Helical" evidence="17">
    <location>
        <begin position="298"/>
        <end position="318"/>
    </location>
</feature>
<evidence type="ECO:0000313" key="21">
    <source>
        <dbReference type="Proteomes" id="UP000494256"/>
    </source>
</evidence>
<dbReference type="Pfam" id="PF13181">
    <property type="entry name" value="TPR_8"/>
    <property type="match status" value="2"/>
</dbReference>
<dbReference type="GO" id="GO:0005783">
    <property type="term" value="C:endoplasmic reticulum"/>
    <property type="evidence" value="ECO:0007669"/>
    <property type="project" value="UniProtKB-SubCell"/>
</dbReference>
<organism evidence="20 21">
    <name type="scientific">Arctia plantaginis</name>
    <name type="common">Wood tiger moth</name>
    <name type="synonym">Phalaena plantaginis</name>
    <dbReference type="NCBI Taxonomy" id="874455"/>
    <lineage>
        <taxon>Eukaryota</taxon>
        <taxon>Metazoa</taxon>
        <taxon>Ecdysozoa</taxon>
        <taxon>Arthropoda</taxon>
        <taxon>Hexapoda</taxon>
        <taxon>Insecta</taxon>
        <taxon>Pterygota</taxon>
        <taxon>Neoptera</taxon>
        <taxon>Endopterygota</taxon>
        <taxon>Lepidoptera</taxon>
        <taxon>Glossata</taxon>
        <taxon>Ditrysia</taxon>
        <taxon>Noctuoidea</taxon>
        <taxon>Erebidae</taxon>
        <taxon>Arctiinae</taxon>
        <taxon>Arctia</taxon>
    </lineage>
</organism>
<evidence type="ECO:0000256" key="2">
    <source>
        <dbReference type="ARBA" id="ARBA00004141"/>
    </source>
</evidence>
<gene>
    <name evidence="20" type="ORF">APLA_LOCUS7808</name>
</gene>
<feature type="transmembrane region" description="Helical" evidence="17">
    <location>
        <begin position="338"/>
        <end position="356"/>
    </location>
</feature>
<evidence type="ECO:0000256" key="5">
    <source>
        <dbReference type="ARBA" id="ARBA00007882"/>
    </source>
</evidence>
<keyword evidence="10 16" id="KW-0802">TPR repeat</keyword>
<dbReference type="Pfam" id="PF08409">
    <property type="entry name" value="TMTC_DUF1736"/>
    <property type="match status" value="1"/>
</dbReference>
<feature type="transmembrane region" description="Helical" evidence="17">
    <location>
        <begin position="87"/>
        <end position="108"/>
    </location>
</feature>
<evidence type="ECO:0000313" key="20">
    <source>
        <dbReference type="EMBL" id="CAB3237298.1"/>
    </source>
</evidence>
<evidence type="ECO:0000256" key="4">
    <source>
        <dbReference type="ARBA" id="ARBA00004922"/>
    </source>
</evidence>
<comment type="subcellular location">
    <subcellularLocation>
        <location evidence="3">Endoplasmic reticulum</location>
    </subcellularLocation>
    <subcellularLocation>
        <location evidence="2">Membrane</location>
        <topology evidence="2">Multi-pass membrane protein</topology>
    </subcellularLocation>
</comment>
<dbReference type="InterPro" id="IPR013618">
    <property type="entry name" value="TMTC_DUF1736"/>
</dbReference>
<evidence type="ECO:0000256" key="7">
    <source>
        <dbReference type="ARBA" id="ARBA00022679"/>
    </source>
</evidence>
<comment type="catalytic activity">
    <reaction evidence="14">
        <text>a di-trans,poly-cis-dolichyl beta-D-mannosyl phosphate + L-threonyl-[protein] = 3-O-(alpha-D-mannosyl)-L-threonyl-[protein] + a di-trans,poly-cis-dolichyl phosphate + H(+)</text>
        <dbReference type="Rhea" id="RHEA:53396"/>
        <dbReference type="Rhea" id="RHEA-COMP:11060"/>
        <dbReference type="Rhea" id="RHEA-COMP:13547"/>
        <dbReference type="Rhea" id="RHEA-COMP:19498"/>
        <dbReference type="Rhea" id="RHEA-COMP:19501"/>
        <dbReference type="ChEBI" id="CHEBI:15378"/>
        <dbReference type="ChEBI" id="CHEBI:30013"/>
        <dbReference type="ChEBI" id="CHEBI:57683"/>
        <dbReference type="ChEBI" id="CHEBI:58211"/>
        <dbReference type="ChEBI" id="CHEBI:137323"/>
        <dbReference type="EC" id="2.4.1.109"/>
    </reaction>
</comment>
<keyword evidence="11" id="KW-0256">Endoplasmic reticulum</keyword>
<keyword evidence="13 17" id="KW-0472">Membrane</keyword>
<dbReference type="Pfam" id="PF00515">
    <property type="entry name" value="TPR_1"/>
    <property type="match status" value="1"/>
</dbReference>
<evidence type="ECO:0000256" key="18">
    <source>
        <dbReference type="SAM" id="SignalP"/>
    </source>
</evidence>
<evidence type="ECO:0000256" key="12">
    <source>
        <dbReference type="ARBA" id="ARBA00022989"/>
    </source>
</evidence>
<dbReference type="Gene3D" id="1.25.40.10">
    <property type="entry name" value="Tetratricopeptide repeat domain"/>
    <property type="match status" value="2"/>
</dbReference>
<feature type="transmembrane region" description="Helical" evidence="17">
    <location>
        <begin position="422"/>
        <end position="440"/>
    </location>
</feature>
<dbReference type="Pfam" id="PF13374">
    <property type="entry name" value="TPR_10"/>
    <property type="match status" value="1"/>
</dbReference>
<dbReference type="PANTHER" id="PTHR44227:SF3">
    <property type="entry name" value="PROTEIN O-MANNOSYL-TRANSFERASE TMTC4"/>
    <property type="match status" value="1"/>
</dbReference>
<feature type="chain" id="PRO_5035829296" description="dolichyl-phosphate-mannose--protein mannosyltransferase" evidence="18">
    <location>
        <begin position="20"/>
        <end position="721"/>
    </location>
</feature>
<comment type="caution">
    <text evidence="20">The sequence shown here is derived from an EMBL/GenBank/DDBJ whole genome shotgun (WGS) entry which is preliminary data.</text>
</comment>
<dbReference type="PROSITE" id="PS50293">
    <property type="entry name" value="TPR_REGION"/>
    <property type="match status" value="1"/>
</dbReference>
<keyword evidence="7" id="KW-0808">Transferase</keyword>
<comment type="catalytic activity">
    <reaction evidence="15">
        <text>a di-trans,poly-cis-dolichyl beta-D-mannosyl phosphate + L-seryl-[protein] = 3-O-(alpha-D-mannosyl)-L-seryl-[protein] + a di-trans,poly-cis-dolichyl phosphate + H(+)</text>
        <dbReference type="Rhea" id="RHEA:17377"/>
        <dbReference type="Rhea" id="RHEA-COMP:9863"/>
        <dbReference type="Rhea" id="RHEA-COMP:13546"/>
        <dbReference type="Rhea" id="RHEA-COMP:19498"/>
        <dbReference type="Rhea" id="RHEA-COMP:19501"/>
        <dbReference type="ChEBI" id="CHEBI:15378"/>
        <dbReference type="ChEBI" id="CHEBI:29999"/>
        <dbReference type="ChEBI" id="CHEBI:57683"/>
        <dbReference type="ChEBI" id="CHEBI:58211"/>
        <dbReference type="ChEBI" id="CHEBI:137321"/>
        <dbReference type="EC" id="2.4.1.109"/>
    </reaction>
</comment>
<evidence type="ECO:0000256" key="16">
    <source>
        <dbReference type="PROSITE-ProRule" id="PRU00339"/>
    </source>
</evidence>
<name>A0A8S0ZVN4_ARCPL</name>
<dbReference type="InterPro" id="IPR019734">
    <property type="entry name" value="TPR_rpt"/>
</dbReference>
<protein>
    <recommendedName>
        <fullName evidence="6">dolichyl-phosphate-mannose--protein mannosyltransferase</fullName>
        <ecNumber evidence="6">2.4.1.109</ecNumber>
    </recommendedName>
</protein>
<feature type="domain" description="DUF1736" evidence="19">
    <location>
        <begin position="277"/>
        <end position="347"/>
    </location>
</feature>
<proteinExistence type="inferred from homology"/>
<dbReference type="PANTHER" id="PTHR44227">
    <property type="match status" value="1"/>
</dbReference>
<evidence type="ECO:0000256" key="15">
    <source>
        <dbReference type="ARBA" id="ARBA00045102"/>
    </source>
</evidence>
<dbReference type="PROSITE" id="PS50005">
    <property type="entry name" value="TPR"/>
    <property type="match status" value="2"/>
</dbReference>
<dbReference type="GO" id="GO:0016020">
    <property type="term" value="C:membrane"/>
    <property type="evidence" value="ECO:0007669"/>
    <property type="project" value="UniProtKB-SubCell"/>
</dbReference>
<feature type="transmembrane region" description="Helical" evidence="17">
    <location>
        <begin position="368"/>
        <end position="390"/>
    </location>
</feature>
<evidence type="ECO:0000256" key="17">
    <source>
        <dbReference type="SAM" id="Phobius"/>
    </source>
</evidence>
<evidence type="ECO:0000256" key="13">
    <source>
        <dbReference type="ARBA" id="ARBA00023136"/>
    </source>
</evidence>
<dbReference type="InterPro" id="IPR011990">
    <property type="entry name" value="TPR-like_helical_dom_sf"/>
</dbReference>
<feature type="transmembrane region" description="Helical" evidence="17">
    <location>
        <begin position="188"/>
        <end position="207"/>
    </location>
</feature>
<comment type="similarity">
    <text evidence="5">Belongs to the TMTC family.</text>
</comment>
<dbReference type="EMBL" id="CADEBD010000303">
    <property type="protein sequence ID" value="CAB3237298.1"/>
    <property type="molecule type" value="Genomic_DNA"/>
</dbReference>
<feature type="signal peptide" evidence="18">
    <location>
        <begin position="1"/>
        <end position="19"/>
    </location>
</feature>
<dbReference type="AlphaFoldDB" id="A0A8S0ZVN4"/>
<dbReference type="SMART" id="SM00028">
    <property type="entry name" value="TPR"/>
    <property type="match status" value="6"/>
</dbReference>
<feature type="repeat" description="TPR" evidence="16">
    <location>
        <begin position="569"/>
        <end position="602"/>
    </location>
</feature>